<dbReference type="RefSeq" id="WP_228416672.1">
    <property type="nucleotide sequence ID" value="NZ_CP081135.1"/>
</dbReference>
<keyword evidence="3" id="KW-1185">Reference proteome</keyword>
<gene>
    <name evidence="2" type="ORF">JW646_03975</name>
</gene>
<feature type="domain" description="DUF1540" evidence="1">
    <location>
        <begin position="66"/>
        <end position="98"/>
    </location>
</feature>
<accession>A0AAX2ZHV4</accession>
<organism evidence="2 3">
    <name type="scientific">Terrisporobacter hibernicus</name>
    <dbReference type="NCBI Taxonomy" id="2813371"/>
    <lineage>
        <taxon>Bacteria</taxon>
        <taxon>Bacillati</taxon>
        <taxon>Bacillota</taxon>
        <taxon>Clostridia</taxon>
        <taxon>Peptostreptococcales</taxon>
        <taxon>Peptostreptococcaceae</taxon>
        <taxon>Terrisporobacter</taxon>
    </lineage>
</organism>
<reference evidence="2 3" key="1">
    <citation type="journal article" date="2023" name="Int. J. Syst. Evol. Microbiol.">
        <title>Terrisporobacter hibernicus sp. nov., isolated from bovine faeces in Northern Ireland.</title>
        <authorList>
            <person name="Mitchell M."/>
            <person name="Nguyen S.V."/>
            <person name="Connor M."/>
            <person name="Fairley D.J."/>
            <person name="Donoghue O."/>
            <person name="Marshall H."/>
            <person name="Koolman L."/>
            <person name="McMullan G."/>
            <person name="Schaffer K.E."/>
            <person name="McGrath J.W."/>
            <person name="Fanning S."/>
        </authorList>
    </citation>
    <scope>NUCLEOTIDE SEQUENCE [LARGE SCALE GENOMIC DNA]</scope>
    <source>
        <strain evidence="2 3">MCA3</strain>
    </source>
</reference>
<protein>
    <submittedName>
        <fullName evidence="2">DUF1540 domain-containing protein</fullName>
    </submittedName>
</protein>
<proteinExistence type="predicted"/>
<evidence type="ECO:0000259" key="1">
    <source>
        <dbReference type="Pfam" id="PF07561"/>
    </source>
</evidence>
<name>A0AAX2ZHV4_9FIRM</name>
<dbReference type="EMBL" id="CP081135">
    <property type="protein sequence ID" value="UEL48621.1"/>
    <property type="molecule type" value="Genomic_DNA"/>
</dbReference>
<dbReference type="KEGG" id="tem:JW646_03975"/>
<sequence>MENGNLKCNATNCAHNESCECRAGAINVAGREAVATSETGCSSFVDEANGGFTNCADCGCTKPQNIKCEACNCKYNENECCTADDVRINANDASCETFVQK</sequence>
<dbReference type="AlphaFoldDB" id="A0AAX2ZHV4"/>
<dbReference type="Pfam" id="PF07561">
    <property type="entry name" value="DUF1540"/>
    <property type="match status" value="2"/>
</dbReference>
<evidence type="ECO:0000313" key="3">
    <source>
        <dbReference type="Proteomes" id="UP001198983"/>
    </source>
</evidence>
<dbReference type="Proteomes" id="UP001198983">
    <property type="component" value="Chromosome"/>
</dbReference>
<dbReference type="InterPro" id="IPR011437">
    <property type="entry name" value="DUF1540"/>
</dbReference>
<evidence type="ECO:0000313" key="2">
    <source>
        <dbReference type="EMBL" id="UEL48621.1"/>
    </source>
</evidence>
<feature type="domain" description="DUF1540" evidence="1">
    <location>
        <begin position="7"/>
        <end position="44"/>
    </location>
</feature>